<dbReference type="OrthoDB" id="3034743at2"/>
<dbReference type="EMBL" id="FNHB01000012">
    <property type="protein sequence ID" value="SDN12495.1"/>
    <property type="molecule type" value="Genomic_DNA"/>
</dbReference>
<protein>
    <submittedName>
        <fullName evidence="1">Uncharacterized protein</fullName>
    </submittedName>
</protein>
<dbReference type="AlphaFoldDB" id="A0A1G9YV36"/>
<dbReference type="Proteomes" id="UP000214880">
    <property type="component" value="Unassembled WGS sequence"/>
</dbReference>
<organism evidence="1 2">
    <name type="scientific">Dendrosporobacter quercicolus</name>
    <dbReference type="NCBI Taxonomy" id="146817"/>
    <lineage>
        <taxon>Bacteria</taxon>
        <taxon>Bacillati</taxon>
        <taxon>Bacillota</taxon>
        <taxon>Negativicutes</taxon>
        <taxon>Selenomonadales</taxon>
        <taxon>Sporomusaceae</taxon>
        <taxon>Dendrosporobacter</taxon>
    </lineage>
</organism>
<sequence length="160" mass="18356">MQAVDIKAQMKKENQVAANWLIYYRARKRSYDERREEMLSSTGERHENIGGSRSSLPGKPVESMVCKLAEHDASDTARWLRVVESVQAIIGPKKRQLLELRQECRFYMSPDGGRPGWIAPVQQRFGELTGECPAENKIREMWYEIVGLAVRIAAILNCKF</sequence>
<evidence type="ECO:0000313" key="1">
    <source>
        <dbReference type="EMBL" id="SDN12495.1"/>
    </source>
</evidence>
<evidence type="ECO:0000313" key="2">
    <source>
        <dbReference type="Proteomes" id="UP000214880"/>
    </source>
</evidence>
<keyword evidence="2" id="KW-1185">Reference proteome</keyword>
<accession>A0A1G9YV36</accession>
<name>A0A1G9YV36_9FIRM</name>
<gene>
    <name evidence="1" type="ORF">SAMN04488502_11265</name>
</gene>
<dbReference type="RefSeq" id="WP_092074759.1">
    <property type="nucleotide sequence ID" value="NZ_FNHB01000012.1"/>
</dbReference>
<reference evidence="1 2" key="1">
    <citation type="submission" date="2016-10" db="EMBL/GenBank/DDBJ databases">
        <authorList>
            <person name="de Groot N.N."/>
        </authorList>
    </citation>
    <scope>NUCLEOTIDE SEQUENCE [LARGE SCALE GENOMIC DNA]</scope>
    <source>
        <strain evidence="1 2">DSM 1736</strain>
    </source>
</reference>
<proteinExistence type="predicted"/>